<dbReference type="EMBL" id="JAAITQ010000025">
    <property type="protein sequence ID" value="NSE17192.1"/>
    <property type="molecule type" value="Genomic_DNA"/>
</dbReference>
<proteinExistence type="predicted"/>
<comment type="caution">
    <text evidence="1">The sequence shown here is derived from an EMBL/GenBank/DDBJ whole genome shotgun (WGS) entry which is preliminary data.</text>
</comment>
<name>A0ABX2GFX6_9FIRM</name>
<gene>
    <name evidence="1" type="ORF">G5B05_12415</name>
</gene>
<protein>
    <submittedName>
        <fullName evidence="1">Uncharacterized protein</fullName>
    </submittedName>
</protein>
<evidence type="ECO:0000313" key="2">
    <source>
        <dbReference type="Proteomes" id="UP000768180"/>
    </source>
</evidence>
<reference evidence="1 2" key="1">
    <citation type="journal article" date="2020" name="Cell Host Microbe">
        <title>Functional and Genomic Variation between Human-Derived Isolates of Lachnospiraceae Reveals Inter- and Intra-Species Diversity.</title>
        <authorList>
            <person name="Sorbara M.T."/>
            <person name="Littmann E.R."/>
            <person name="Fontana E."/>
            <person name="Moody T.U."/>
            <person name="Kohout C.E."/>
            <person name="Gjonbalaj M."/>
            <person name="Eaton V."/>
            <person name="Seok R."/>
            <person name="Leiner I.M."/>
            <person name="Pamer E.G."/>
        </authorList>
    </citation>
    <scope>NUCLEOTIDE SEQUENCE [LARGE SCALE GENOMIC DNA]</scope>
    <source>
        <strain evidence="1 2">MSK.14.54</strain>
    </source>
</reference>
<accession>A0ABX2GFX6</accession>
<evidence type="ECO:0000313" key="1">
    <source>
        <dbReference type="EMBL" id="NSE17192.1"/>
    </source>
</evidence>
<organism evidence="1 2">
    <name type="scientific">Fusicatenibacter saccharivorans</name>
    <dbReference type="NCBI Taxonomy" id="1150298"/>
    <lineage>
        <taxon>Bacteria</taxon>
        <taxon>Bacillati</taxon>
        <taxon>Bacillota</taxon>
        <taxon>Clostridia</taxon>
        <taxon>Lachnospirales</taxon>
        <taxon>Lachnospiraceae</taxon>
        <taxon>Fusicatenibacter</taxon>
    </lineage>
</organism>
<dbReference type="RefSeq" id="WP_173830204.1">
    <property type="nucleotide sequence ID" value="NZ_JAAITQ010000025.1"/>
</dbReference>
<keyword evidence="2" id="KW-1185">Reference proteome</keyword>
<dbReference type="Proteomes" id="UP000768180">
    <property type="component" value="Unassembled WGS sequence"/>
</dbReference>
<sequence length="208" mass="24594">MADEKGKVFTDFMEWQKEKRKNIKIMFEIIEYLKSHEIYWEMDHMEGIPRITMVFKNCDNCPNFITEGCIWFYEDSMEVRVYYSELGADICKTSQNRSELYRLLNFLNARLWPRVSDGMGGTLYQSQHLLSPRFYVTEDDRYDITAAMMVSYTHFEMYALEIEDFITAALPGLMNVLSPFVFLVLVKNMTLDTAIDRVKSEILGEEKR</sequence>